<dbReference type="HAMAP" id="MF_00484">
    <property type="entry name" value="Glycogen_synth"/>
    <property type="match status" value="1"/>
</dbReference>
<evidence type="ECO:0000256" key="1">
    <source>
        <dbReference type="ARBA" id="ARBA00001478"/>
    </source>
</evidence>
<evidence type="ECO:0000256" key="3">
    <source>
        <dbReference type="ARBA" id="ARBA00004964"/>
    </source>
</evidence>
<dbReference type="InterPro" id="IPR001296">
    <property type="entry name" value="Glyco_trans_1"/>
</dbReference>
<evidence type="ECO:0000256" key="9">
    <source>
        <dbReference type="ARBA" id="ARBA00023056"/>
    </source>
</evidence>
<keyword evidence="8 11" id="KW-0808">Transferase</keyword>
<dbReference type="PANTHER" id="PTHR45825">
    <property type="entry name" value="GRANULE-BOUND STARCH SYNTHASE 1, CHLOROPLASTIC/AMYLOPLASTIC"/>
    <property type="match status" value="1"/>
</dbReference>
<dbReference type="Pfam" id="PF00534">
    <property type="entry name" value="Glycos_transf_1"/>
    <property type="match status" value="1"/>
</dbReference>
<protein>
    <recommendedName>
        <fullName evidence="6 11">Glycogen synthase</fullName>
        <ecNumber evidence="5 11">2.4.1.21</ecNumber>
    </recommendedName>
    <alternativeName>
        <fullName evidence="10 11">Starch [bacterial glycogen] synthase</fullName>
    </alternativeName>
</protein>
<evidence type="ECO:0000313" key="15">
    <source>
        <dbReference type="Proteomes" id="UP000682739"/>
    </source>
</evidence>
<dbReference type="SUPFAM" id="SSF53756">
    <property type="entry name" value="UDP-Glycosyltransferase/glycogen phosphorylase"/>
    <property type="match status" value="1"/>
</dbReference>
<comment type="similarity">
    <text evidence="4 11">Belongs to the glycosyltransferase 1 family. Bacterial/plant glycogen synthase subfamily.</text>
</comment>
<evidence type="ECO:0000256" key="7">
    <source>
        <dbReference type="ARBA" id="ARBA00022676"/>
    </source>
</evidence>
<reference evidence="14" key="1">
    <citation type="submission" date="2021-03" db="EMBL/GenBank/DDBJ databases">
        <title>Description of Psychrosphaera ytuae sp. nov. isolated from deep sea sediment of South China Sea.</title>
        <authorList>
            <person name="Zhang J."/>
            <person name="Xu X.-D."/>
        </authorList>
    </citation>
    <scope>NUCLEOTIDE SEQUENCE</scope>
    <source>
        <strain evidence="14">MTZ26</strain>
    </source>
</reference>
<dbReference type="PANTHER" id="PTHR45825:SF11">
    <property type="entry name" value="ALPHA AMYLASE DOMAIN-CONTAINING PROTEIN"/>
    <property type="match status" value="1"/>
</dbReference>
<comment type="function">
    <text evidence="2 11">Synthesizes alpha-1,4-glucan chains using ADP-glucose.</text>
</comment>
<evidence type="ECO:0000256" key="2">
    <source>
        <dbReference type="ARBA" id="ARBA00002764"/>
    </source>
</evidence>
<dbReference type="EMBL" id="CP072110">
    <property type="protein sequence ID" value="QTH63529.1"/>
    <property type="molecule type" value="Genomic_DNA"/>
</dbReference>
<dbReference type="RefSeq" id="WP_208831585.1">
    <property type="nucleotide sequence ID" value="NZ_CP072110.1"/>
</dbReference>
<gene>
    <name evidence="11" type="primary">glgA</name>
    <name evidence="14" type="ORF">J1N51_12475</name>
</gene>
<comment type="catalytic activity">
    <reaction evidence="1 11">
        <text>[(1-&gt;4)-alpha-D-glucosyl](n) + ADP-alpha-D-glucose = [(1-&gt;4)-alpha-D-glucosyl](n+1) + ADP + H(+)</text>
        <dbReference type="Rhea" id="RHEA:18189"/>
        <dbReference type="Rhea" id="RHEA-COMP:9584"/>
        <dbReference type="Rhea" id="RHEA-COMP:9587"/>
        <dbReference type="ChEBI" id="CHEBI:15378"/>
        <dbReference type="ChEBI" id="CHEBI:15444"/>
        <dbReference type="ChEBI" id="CHEBI:57498"/>
        <dbReference type="ChEBI" id="CHEBI:456216"/>
        <dbReference type="EC" id="2.4.1.21"/>
    </reaction>
</comment>
<feature type="domain" description="Glycosyl transferase family 1" evidence="12">
    <location>
        <begin position="290"/>
        <end position="437"/>
    </location>
</feature>
<evidence type="ECO:0000256" key="10">
    <source>
        <dbReference type="ARBA" id="ARBA00031722"/>
    </source>
</evidence>
<evidence type="ECO:0000256" key="8">
    <source>
        <dbReference type="ARBA" id="ARBA00022679"/>
    </source>
</evidence>
<accession>A0A975DAU7</accession>
<evidence type="ECO:0000256" key="4">
    <source>
        <dbReference type="ARBA" id="ARBA00010281"/>
    </source>
</evidence>
<keyword evidence="9 11" id="KW-0320">Glycogen biosynthesis</keyword>
<dbReference type="CDD" id="cd03791">
    <property type="entry name" value="GT5_Glycogen_synthase_DULL1-like"/>
    <property type="match status" value="1"/>
</dbReference>
<keyword evidence="15" id="KW-1185">Reference proteome</keyword>
<evidence type="ECO:0000256" key="11">
    <source>
        <dbReference type="HAMAP-Rule" id="MF_00484"/>
    </source>
</evidence>
<feature type="binding site" evidence="11">
    <location>
        <position position="16"/>
    </location>
    <ligand>
        <name>ADP-alpha-D-glucose</name>
        <dbReference type="ChEBI" id="CHEBI:57498"/>
    </ligand>
</feature>
<feature type="domain" description="Starch synthase catalytic" evidence="13">
    <location>
        <begin position="3"/>
        <end position="237"/>
    </location>
</feature>
<keyword evidence="7 11" id="KW-0328">Glycosyltransferase</keyword>
<dbReference type="EC" id="2.4.1.21" evidence="5 11"/>
<evidence type="ECO:0000313" key="14">
    <source>
        <dbReference type="EMBL" id="QTH63529.1"/>
    </source>
</evidence>
<evidence type="ECO:0000256" key="5">
    <source>
        <dbReference type="ARBA" id="ARBA00012588"/>
    </source>
</evidence>
<dbReference type="KEGG" id="psym:J1N51_12475"/>
<dbReference type="InterPro" id="IPR011835">
    <property type="entry name" value="GS/SS"/>
</dbReference>
<dbReference type="GO" id="GO:0005829">
    <property type="term" value="C:cytosol"/>
    <property type="evidence" value="ECO:0007669"/>
    <property type="project" value="TreeGrafter"/>
</dbReference>
<dbReference type="Proteomes" id="UP000682739">
    <property type="component" value="Chromosome"/>
</dbReference>
<dbReference type="GO" id="GO:0005978">
    <property type="term" value="P:glycogen biosynthetic process"/>
    <property type="evidence" value="ECO:0007669"/>
    <property type="project" value="UniProtKB-UniRule"/>
</dbReference>
<organism evidence="14 15">
    <name type="scientific">Psychrosphaera ytuae</name>
    <dbReference type="NCBI Taxonomy" id="2820710"/>
    <lineage>
        <taxon>Bacteria</taxon>
        <taxon>Pseudomonadati</taxon>
        <taxon>Pseudomonadota</taxon>
        <taxon>Gammaproteobacteria</taxon>
        <taxon>Alteromonadales</taxon>
        <taxon>Pseudoalteromonadaceae</taxon>
        <taxon>Psychrosphaera</taxon>
    </lineage>
</organism>
<dbReference type="InterPro" id="IPR013534">
    <property type="entry name" value="Starch_synth_cat_dom"/>
</dbReference>
<proteinExistence type="inferred from homology"/>
<dbReference type="AlphaFoldDB" id="A0A975DAU7"/>
<sequence length="479" mass="54022">MANILFAVSEVDGLVKTGGLADVARHLPEHLSTMDFSCLLALPHYQVLNHLPDLPTMSQVCQFELENIGSDQTFAVTVRQFNHRGLDIVTFAINDLFDRDGLYDHDYQAFADNGLRFGLFSYAIVQFFRDYSELVGFKPNIYHCNDWHTGLVPLFAKYHLSANVHSVLTIHNGAFQGEFDISELGGLSVLLPEEERVNNRVNYLTLAIKYSDKVIAVSPNYATELLSELGSHQLQNTFMAYKDKLTGILNGCDYDIWNPSNDKYLTQQYDIDHLDKKSLNKSALQKWAGLPINKDIPVFAQVSRLTEQKGLEYMLPSILDVLEHPVQFVIIGTGNPKFTEQLQELMLQYPEQLFFFNGYSDEINHQVMAGADFFLIPSLFEPCGLTQMHALAYGTLPIARKVGGLVDTVIDINDHNGNGILFAQPEVASLSSALRRAALLYLTHPQKLHYAQHNAMSCNFSWQRAANTYQSLYKQLLSI</sequence>
<dbReference type="NCBIfam" id="TIGR02095">
    <property type="entry name" value="glgA"/>
    <property type="match status" value="1"/>
</dbReference>
<dbReference type="Pfam" id="PF08323">
    <property type="entry name" value="Glyco_transf_5"/>
    <property type="match status" value="1"/>
</dbReference>
<comment type="pathway">
    <text evidence="3 11">Glycan biosynthesis; glycogen biosynthesis.</text>
</comment>
<dbReference type="GO" id="GO:0004373">
    <property type="term" value="F:alpha-1,4-glucan glucosyltransferase (UDP-glucose donor) activity"/>
    <property type="evidence" value="ECO:0007669"/>
    <property type="project" value="InterPro"/>
</dbReference>
<evidence type="ECO:0000259" key="13">
    <source>
        <dbReference type="Pfam" id="PF08323"/>
    </source>
</evidence>
<evidence type="ECO:0000256" key="6">
    <source>
        <dbReference type="ARBA" id="ARBA00019935"/>
    </source>
</evidence>
<dbReference type="GO" id="GO:0009011">
    <property type="term" value="F:alpha-1,4-glucan glucosyltransferase (ADP-glucose donor) activity"/>
    <property type="evidence" value="ECO:0007669"/>
    <property type="project" value="UniProtKB-UniRule"/>
</dbReference>
<dbReference type="Gene3D" id="3.40.50.2000">
    <property type="entry name" value="Glycogen Phosphorylase B"/>
    <property type="match status" value="2"/>
</dbReference>
<evidence type="ECO:0000259" key="12">
    <source>
        <dbReference type="Pfam" id="PF00534"/>
    </source>
</evidence>
<name>A0A975DAU7_9GAMM</name>